<dbReference type="SMART" id="SM00248">
    <property type="entry name" value="ANK"/>
    <property type="match status" value="2"/>
</dbReference>
<evidence type="ECO:0000256" key="2">
    <source>
        <dbReference type="ARBA" id="ARBA00023043"/>
    </source>
</evidence>
<dbReference type="GeneID" id="109479078"/>
<reference evidence="5" key="1">
    <citation type="submission" date="2025-08" db="UniProtKB">
        <authorList>
            <consortium name="RefSeq"/>
        </authorList>
    </citation>
    <scope>IDENTIFICATION</scope>
    <source>
        <tissue evidence="5">Gonad</tissue>
    </source>
</reference>
<dbReference type="KEGG" id="bbel:109479078"/>
<keyword evidence="4" id="KW-1185">Reference proteome</keyword>
<dbReference type="RefSeq" id="XP_019636518.1">
    <property type="nucleotide sequence ID" value="XM_019780959.1"/>
</dbReference>
<dbReference type="PANTHER" id="PTHR24189:SF69">
    <property type="entry name" value="MYOTROPHIN"/>
    <property type="match status" value="1"/>
</dbReference>
<dbReference type="PROSITE" id="PS50088">
    <property type="entry name" value="ANK_REPEAT"/>
    <property type="match status" value="2"/>
</dbReference>
<evidence type="ECO:0000313" key="5">
    <source>
        <dbReference type="RefSeq" id="XP_019636518.1"/>
    </source>
</evidence>
<dbReference type="PANTHER" id="PTHR24189">
    <property type="entry name" value="MYOTROPHIN"/>
    <property type="match status" value="1"/>
</dbReference>
<sequence length="116" mass="12711">MGDLVWSLKNGDIDLVKAAIDQPGFDVNSEIGGRMPIHYAADYGQLDIIKVLLEKGADVNKQDKHGISAVLAAIWEGHTECVKYLLEKGARKDGKAPDGTTYLDCAEREDIKSLLR</sequence>
<keyword evidence="2 3" id="KW-0040">ANK repeat</keyword>
<evidence type="ECO:0000256" key="3">
    <source>
        <dbReference type="PROSITE-ProRule" id="PRU00023"/>
    </source>
</evidence>
<dbReference type="OrthoDB" id="426293at2759"/>
<feature type="repeat" description="ANK" evidence="3">
    <location>
        <begin position="32"/>
        <end position="64"/>
    </location>
</feature>
<organism evidence="4 5">
    <name type="scientific">Branchiostoma belcheri</name>
    <name type="common">Amphioxus</name>
    <dbReference type="NCBI Taxonomy" id="7741"/>
    <lineage>
        <taxon>Eukaryota</taxon>
        <taxon>Metazoa</taxon>
        <taxon>Chordata</taxon>
        <taxon>Cephalochordata</taxon>
        <taxon>Leptocardii</taxon>
        <taxon>Amphioxiformes</taxon>
        <taxon>Branchiostomatidae</taxon>
        <taxon>Branchiostoma</taxon>
    </lineage>
</organism>
<dbReference type="PRINTS" id="PR01415">
    <property type="entry name" value="ANKYRIN"/>
</dbReference>
<dbReference type="GO" id="GO:0005737">
    <property type="term" value="C:cytoplasm"/>
    <property type="evidence" value="ECO:0007669"/>
    <property type="project" value="TreeGrafter"/>
</dbReference>
<keyword evidence="1" id="KW-0677">Repeat</keyword>
<dbReference type="Gene3D" id="1.25.40.20">
    <property type="entry name" value="Ankyrin repeat-containing domain"/>
    <property type="match status" value="1"/>
</dbReference>
<dbReference type="PROSITE" id="PS50297">
    <property type="entry name" value="ANK_REP_REGION"/>
    <property type="match status" value="1"/>
</dbReference>
<dbReference type="AlphaFoldDB" id="A0A6P4ZIF7"/>
<dbReference type="InterPro" id="IPR036770">
    <property type="entry name" value="Ankyrin_rpt-contain_sf"/>
</dbReference>
<dbReference type="InterPro" id="IPR002110">
    <property type="entry name" value="Ankyrin_rpt"/>
</dbReference>
<dbReference type="InterPro" id="IPR050745">
    <property type="entry name" value="Multifunctional_regulatory"/>
</dbReference>
<feature type="repeat" description="ANK" evidence="3">
    <location>
        <begin position="65"/>
        <end position="97"/>
    </location>
</feature>
<gene>
    <name evidence="5" type="primary">LOC109479078</name>
</gene>
<accession>A0A6P4ZIF7</accession>
<proteinExistence type="predicted"/>
<name>A0A6P4ZIF7_BRABE</name>
<protein>
    <submittedName>
        <fullName evidence="5">Myotrophin-like</fullName>
    </submittedName>
</protein>
<dbReference type="Proteomes" id="UP000515135">
    <property type="component" value="Unplaced"/>
</dbReference>
<dbReference type="SUPFAM" id="SSF48403">
    <property type="entry name" value="Ankyrin repeat"/>
    <property type="match status" value="1"/>
</dbReference>
<dbReference type="GO" id="GO:0005634">
    <property type="term" value="C:nucleus"/>
    <property type="evidence" value="ECO:0007669"/>
    <property type="project" value="TreeGrafter"/>
</dbReference>
<evidence type="ECO:0000313" key="4">
    <source>
        <dbReference type="Proteomes" id="UP000515135"/>
    </source>
</evidence>
<dbReference type="GO" id="GO:2000812">
    <property type="term" value="P:regulation of barbed-end actin filament capping"/>
    <property type="evidence" value="ECO:0007669"/>
    <property type="project" value="TreeGrafter"/>
</dbReference>
<dbReference type="Pfam" id="PF13637">
    <property type="entry name" value="Ank_4"/>
    <property type="match status" value="1"/>
</dbReference>
<evidence type="ECO:0000256" key="1">
    <source>
        <dbReference type="ARBA" id="ARBA00022737"/>
    </source>
</evidence>